<evidence type="ECO:0000313" key="1">
    <source>
        <dbReference type="EMBL" id="JAC74331.1"/>
    </source>
</evidence>
<name>A0A061RUT2_9CHLO</name>
<feature type="non-terminal residue" evidence="1">
    <location>
        <position position="1"/>
    </location>
</feature>
<proteinExistence type="predicted"/>
<dbReference type="EMBL" id="GBEZ01011459">
    <property type="protein sequence ID" value="JAC74331.1"/>
    <property type="molecule type" value="Transcribed_RNA"/>
</dbReference>
<sequence>GRVSGSGACNLSFGLSQAQRSGLICDLVNFWVPRAGIAERPASR</sequence>
<protein>
    <submittedName>
        <fullName evidence="1">Uncharacterized protein</fullName>
    </submittedName>
</protein>
<reference evidence="1" key="1">
    <citation type="submission" date="2014-05" db="EMBL/GenBank/DDBJ databases">
        <title>The transcriptome of the halophilic microalga Tetraselmis sp. GSL018 isolated from the Great Salt Lake, Utah.</title>
        <authorList>
            <person name="Jinkerson R.E."/>
            <person name="D'Adamo S."/>
            <person name="Posewitz M.C."/>
        </authorList>
    </citation>
    <scope>NUCLEOTIDE SEQUENCE</scope>
    <source>
        <strain evidence="1">GSL018</strain>
    </source>
</reference>
<accession>A0A061RUT2</accession>
<gene>
    <name evidence="1" type="ORF">TSPGSL018_26263</name>
</gene>
<organism evidence="1">
    <name type="scientific">Tetraselmis sp. GSL018</name>
    <dbReference type="NCBI Taxonomy" id="582737"/>
    <lineage>
        <taxon>Eukaryota</taxon>
        <taxon>Viridiplantae</taxon>
        <taxon>Chlorophyta</taxon>
        <taxon>core chlorophytes</taxon>
        <taxon>Chlorodendrophyceae</taxon>
        <taxon>Chlorodendrales</taxon>
        <taxon>Chlorodendraceae</taxon>
        <taxon>Tetraselmis</taxon>
    </lineage>
</organism>
<dbReference type="AlphaFoldDB" id="A0A061RUT2"/>